<dbReference type="PROSITE" id="PS01094">
    <property type="entry name" value="UPF0076"/>
    <property type="match status" value="1"/>
</dbReference>
<dbReference type="InterPro" id="IPR019897">
    <property type="entry name" value="RidA_CS"/>
</dbReference>
<dbReference type="InterPro" id="IPR035959">
    <property type="entry name" value="RutC-like_sf"/>
</dbReference>
<dbReference type="InterPro" id="IPR013813">
    <property type="entry name" value="Endoribo_LPSP/chorism_mut-like"/>
</dbReference>
<dbReference type="CDD" id="cd02199">
    <property type="entry name" value="YjgF_YER057c_UK114_like_1"/>
    <property type="match status" value="1"/>
</dbReference>
<evidence type="ECO:0000313" key="3">
    <source>
        <dbReference type="EMBL" id="MEN2743809.1"/>
    </source>
</evidence>
<organism evidence="3 4">
    <name type="scientific">Sinomonas halotolerans</name>
    <dbReference type="NCBI Taxonomy" id="1644133"/>
    <lineage>
        <taxon>Bacteria</taxon>
        <taxon>Bacillati</taxon>
        <taxon>Actinomycetota</taxon>
        <taxon>Actinomycetes</taxon>
        <taxon>Micrococcales</taxon>
        <taxon>Micrococcaceae</taxon>
        <taxon>Sinomonas</taxon>
    </lineage>
</organism>
<dbReference type="EMBL" id="JBDFRB010000003">
    <property type="protein sequence ID" value="MEN2743809.1"/>
    <property type="molecule type" value="Genomic_DNA"/>
</dbReference>
<proteinExistence type="predicted"/>
<keyword evidence="4" id="KW-1185">Reference proteome</keyword>
<dbReference type="Proteomes" id="UP001422074">
    <property type="component" value="Unassembled WGS sequence"/>
</dbReference>
<accession>A0ABU9WYY3</accession>
<evidence type="ECO:0000256" key="1">
    <source>
        <dbReference type="SAM" id="MobiDB-lite"/>
    </source>
</evidence>
<evidence type="ECO:0000313" key="4">
    <source>
        <dbReference type="Proteomes" id="UP001422074"/>
    </source>
</evidence>
<reference evidence="3 4" key="1">
    <citation type="submission" date="2024-05" db="EMBL/GenBank/DDBJ databases">
        <title>Sinomonas sp. nov., isolated from a waste landfill.</title>
        <authorList>
            <person name="Zhao Y."/>
        </authorList>
    </citation>
    <scope>NUCLEOTIDE SEQUENCE [LARGE SCALE GENOMIC DNA]</scope>
    <source>
        <strain evidence="3 4">CCTCC AB2014300</strain>
    </source>
</reference>
<dbReference type="Gene3D" id="3.30.1330.40">
    <property type="entry name" value="RutC-like"/>
    <property type="match status" value="1"/>
</dbReference>
<dbReference type="PANTHER" id="PTHR43760">
    <property type="entry name" value="ENDORIBONUCLEASE-RELATED"/>
    <property type="match status" value="1"/>
</dbReference>
<dbReference type="Pfam" id="PF14588">
    <property type="entry name" value="YjgF_endoribonc"/>
    <property type="match status" value="1"/>
</dbReference>
<comment type="caution">
    <text evidence="3">The sequence shown here is derived from an EMBL/GenBank/DDBJ whole genome shotgun (WGS) entry which is preliminary data.</text>
</comment>
<feature type="region of interest" description="Disordered" evidence="1">
    <location>
        <begin position="1"/>
        <end position="28"/>
    </location>
</feature>
<dbReference type="SUPFAM" id="SSF55298">
    <property type="entry name" value="YjgF-like"/>
    <property type="match status" value="1"/>
</dbReference>
<feature type="compositionally biased region" description="Basic and acidic residues" evidence="1">
    <location>
        <begin position="1"/>
        <end position="21"/>
    </location>
</feature>
<feature type="domain" description="Endoribonuclease L-PSP/chorismate mutase-like" evidence="2">
    <location>
        <begin position="28"/>
        <end position="151"/>
    </location>
</feature>
<dbReference type="PANTHER" id="PTHR43760:SF1">
    <property type="entry name" value="ENDORIBONUCLEASE L-PSP_CHORISMATE MUTASE-LIKE DOMAIN-CONTAINING PROTEIN"/>
    <property type="match status" value="1"/>
</dbReference>
<sequence>MNPDRPPAEVRNRPESPEAYERGLPPTPKPAGMYVPVAQAGPLLFTAGHTHAIRGVLDFTGPVGAEGCPTLADARECARLAVRNCIASLAGYLDGGLEAIERVVQMTGYVAAHPDFADHPRVMDAASEELLAAFGERGRPARAALGVSSLPDRAVVEISLVVVAGTERGAGA</sequence>
<name>A0ABU9WYY3_9MICC</name>
<gene>
    <name evidence="3" type="ORF">ABCQ75_04565</name>
</gene>
<dbReference type="RefSeq" id="WP_345883373.1">
    <property type="nucleotide sequence ID" value="NZ_JBDFRB010000003.1"/>
</dbReference>
<protein>
    <submittedName>
        <fullName evidence="3">RidA family protein</fullName>
    </submittedName>
</protein>
<evidence type="ECO:0000259" key="2">
    <source>
        <dbReference type="Pfam" id="PF14588"/>
    </source>
</evidence>